<gene>
    <name evidence="3" type="ORF">CLUP02_08807</name>
</gene>
<name>A0A9Q8SVE1_9PEZI</name>
<dbReference type="KEGG" id="clup:CLUP02_08807"/>
<dbReference type="EMBL" id="CP019476">
    <property type="protein sequence ID" value="UQC83312.1"/>
    <property type="molecule type" value="Genomic_DNA"/>
</dbReference>
<sequence length="368" mass="41268">MGLGGRKESDHAFLCRQASRTQAGTDQGIPHSDALLSRTPPWSTKARTKEGTAPLDYRYLPFLPLIGSVGNRPASAAESPLPKFHVFISSHHSVIITTLLAPSSLARIGTISCRRNYRVANLELHYTAHCTDLIPIPRPSYLHLHWHNYTLRIQYTLPIVVAVPSPPIQSNPRLPSFSSRLELSIVCTCLTVIICTLALLLALLLPATHQCHSLFLSQYTTRIWPFLCSSRLGPFSPSLNYTISSPRRHFGQNPTVARPVLPVLVLVLRLARVTDTRPSTLYLLQYLTSPRGHASSSDLTLPPPDWKLFLPFDHPSDVWLAVLPFNFSFVCRKASCACSFFRLRLRLCLLRLRQRLRLFTADAAVPRE</sequence>
<dbReference type="Proteomes" id="UP000830671">
    <property type="component" value="Chromosome 4"/>
</dbReference>
<dbReference type="AlphaFoldDB" id="A0A9Q8SVE1"/>
<evidence type="ECO:0000313" key="4">
    <source>
        <dbReference type="Proteomes" id="UP000830671"/>
    </source>
</evidence>
<dbReference type="RefSeq" id="XP_049144931.1">
    <property type="nucleotide sequence ID" value="XM_049287788.1"/>
</dbReference>
<keyword evidence="2" id="KW-0472">Membrane</keyword>
<keyword evidence="4" id="KW-1185">Reference proteome</keyword>
<reference evidence="3" key="1">
    <citation type="journal article" date="2021" name="Mol. Plant Microbe Interact.">
        <title>Complete Genome Sequence of the Plant-Pathogenic Fungus Colletotrichum lupini.</title>
        <authorList>
            <person name="Baroncelli R."/>
            <person name="Pensec F."/>
            <person name="Da Lio D."/>
            <person name="Boufleur T."/>
            <person name="Vicente I."/>
            <person name="Sarrocco S."/>
            <person name="Picot A."/>
            <person name="Baraldi E."/>
            <person name="Sukno S."/>
            <person name="Thon M."/>
            <person name="Le Floch G."/>
        </authorList>
    </citation>
    <scope>NUCLEOTIDE SEQUENCE</scope>
    <source>
        <strain evidence="3">IMI 504893</strain>
    </source>
</reference>
<dbReference type="GeneID" id="73342798"/>
<protein>
    <submittedName>
        <fullName evidence="3">Uncharacterized protein</fullName>
    </submittedName>
</protein>
<proteinExistence type="predicted"/>
<evidence type="ECO:0000313" key="3">
    <source>
        <dbReference type="EMBL" id="UQC83312.1"/>
    </source>
</evidence>
<accession>A0A9Q8SVE1</accession>
<feature type="region of interest" description="Disordered" evidence="1">
    <location>
        <begin position="20"/>
        <end position="48"/>
    </location>
</feature>
<feature type="transmembrane region" description="Helical" evidence="2">
    <location>
        <begin position="183"/>
        <end position="205"/>
    </location>
</feature>
<keyword evidence="2" id="KW-0812">Transmembrane</keyword>
<organism evidence="3 4">
    <name type="scientific">Colletotrichum lupini</name>
    <dbReference type="NCBI Taxonomy" id="145971"/>
    <lineage>
        <taxon>Eukaryota</taxon>
        <taxon>Fungi</taxon>
        <taxon>Dikarya</taxon>
        <taxon>Ascomycota</taxon>
        <taxon>Pezizomycotina</taxon>
        <taxon>Sordariomycetes</taxon>
        <taxon>Hypocreomycetidae</taxon>
        <taxon>Glomerellales</taxon>
        <taxon>Glomerellaceae</taxon>
        <taxon>Colletotrichum</taxon>
        <taxon>Colletotrichum acutatum species complex</taxon>
    </lineage>
</organism>
<evidence type="ECO:0000256" key="1">
    <source>
        <dbReference type="SAM" id="MobiDB-lite"/>
    </source>
</evidence>
<evidence type="ECO:0000256" key="2">
    <source>
        <dbReference type="SAM" id="Phobius"/>
    </source>
</evidence>
<keyword evidence="2" id="KW-1133">Transmembrane helix</keyword>